<dbReference type="RefSeq" id="WP_092650979.1">
    <property type="nucleotide sequence ID" value="NZ_FOHA01000004.1"/>
</dbReference>
<dbReference type="AlphaFoldDB" id="A0A1H9RLS6"/>
<keyword evidence="3" id="KW-1185">Reference proteome</keyword>
<proteinExistence type="predicted"/>
<gene>
    <name evidence="2" type="ORF">SAMN04488559_104141</name>
</gene>
<feature type="transmembrane region" description="Helical" evidence="1">
    <location>
        <begin position="21"/>
        <end position="40"/>
    </location>
</feature>
<keyword evidence="1" id="KW-0472">Membrane</keyword>
<accession>A0A1H9RLS6</accession>
<keyword evidence="1" id="KW-0812">Transmembrane</keyword>
<reference evidence="2 3" key="1">
    <citation type="submission" date="2016-10" db="EMBL/GenBank/DDBJ databases">
        <authorList>
            <person name="de Groot N.N."/>
        </authorList>
    </citation>
    <scope>NUCLEOTIDE SEQUENCE [LARGE SCALE GENOMIC DNA]</scope>
    <source>
        <strain evidence="2 3">DSM 13760</strain>
    </source>
</reference>
<protein>
    <submittedName>
        <fullName evidence="2">Uncharacterized protein</fullName>
    </submittedName>
</protein>
<name>A0A1H9RLS6_9LACT</name>
<organism evidence="2 3">
    <name type="scientific">Isobaculum melis</name>
    <dbReference type="NCBI Taxonomy" id="142588"/>
    <lineage>
        <taxon>Bacteria</taxon>
        <taxon>Bacillati</taxon>
        <taxon>Bacillota</taxon>
        <taxon>Bacilli</taxon>
        <taxon>Lactobacillales</taxon>
        <taxon>Carnobacteriaceae</taxon>
        <taxon>Isobaculum</taxon>
    </lineage>
</organism>
<evidence type="ECO:0000256" key="1">
    <source>
        <dbReference type="SAM" id="Phobius"/>
    </source>
</evidence>
<dbReference type="Proteomes" id="UP000198948">
    <property type="component" value="Unassembled WGS sequence"/>
</dbReference>
<dbReference type="EMBL" id="FOHA01000004">
    <property type="protein sequence ID" value="SER73548.1"/>
    <property type="molecule type" value="Genomic_DNA"/>
</dbReference>
<evidence type="ECO:0000313" key="3">
    <source>
        <dbReference type="Proteomes" id="UP000198948"/>
    </source>
</evidence>
<feature type="transmembrane region" description="Helical" evidence="1">
    <location>
        <begin position="46"/>
        <end position="63"/>
    </location>
</feature>
<keyword evidence="1" id="KW-1133">Transmembrane helix</keyword>
<evidence type="ECO:0000313" key="2">
    <source>
        <dbReference type="EMBL" id="SER73548.1"/>
    </source>
</evidence>
<sequence length="148" mass="17366">MEEDYLGKEIKVLQKPSLGDTIFFGGLGIVGMLSLFFTSAYPNGQMIIFILAVICLAMGYWSFGRRKDGVVLYEHGMKIDYAKFKRTVYYREIQEVRDQDKKKKRKRFITFPHFYLTDGTVFKLIIPIERDNQELFYSMAEPGFMLEK</sequence>